<protein>
    <submittedName>
        <fullName evidence="11">Chaperone J-domain-containing protein</fullName>
    </submittedName>
</protein>
<dbReference type="GO" id="GO:0006457">
    <property type="term" value="P:protein folding"/>
    <property type="evidence" value="ECO:0007669"/>
    <property type="project" value="InterPro"/>
</dbReference>
<dbReference type="InterPro" id="IPR001305">
    <property type="entry name" value="HSP_DnaJ_Cys-rich_dom"/>
</dbReference>
<dbReference type="Gene3D" id="2.10.230.10">
    <property type="entry name" value="Heat shock protein DnaJ, cysteine-rich domain"/>
    <property type="match status" value="1"/>
</dbReference>
<dbReference type="CDD" id="cd06257">
    <property type="entry name" value="DnaJ"/>
    <property type="match status" value="1"/>
</dbReference>
<dbReference type="InterPro" id="IPR036869">
    <property type="entry name" value="J_dom_sf"/>
</dbReference>
<dbReference type="Pfam" id="PF00226">
    <property type="entry name" value="DnaJ"/>
    <property type="match status" value="1"/>
</dbReference>
<feature type="chain" id="PRO_5015398687" evidence="8">
    <location>
        <begin position="20"/>
        <end position="417"/>
    </location>
</feature>
<evidence type="ECO:0000259" key="9">
    <source>
        <dbReference type="PROSITE" id="PS50076"/>
    </source>
</evidence>
<evidence type="ECO:0000256" key="4">
    <source>
        <dbReference type="ARBA" id="ARBA00022833"/>
    </source>
</evidence>
<dbReference type="Pfam" id="PF00684">
    <property type="entry name" value="DnaJ_CXXCXGXG"/>
    <property type="match status" value="1"/>
</dbReference>
<gene>
    <name evidence="11" type="ORF">EPUL_003730</name>
</gene>
<dbReference type="SUPFAM" id="SSF57938">
    <property type="entry name" value="DnaJ/Hsp40 cysteine-rich domain"/>
    <property type="match status" value="1"/>
</dbReference>
<evidence type="ECO:0000256" key="1">
    <source>
        <dbReference type="ARBA" id="ARBA00022723"/>
    </source>
</evidence>
<dbReference type="PRINTS" id="PR00625">
    <property type="entry name" value="JDOMAIN"/>
</dbReference>
<feature type="domain" description="CR-type" evidence="10">
    <location>
        <begin position="146"/>
        <end position="228"/>
    </location>
</feature>
<evidence type="ECO:0000256" key="2">
    <source>
        <dbReference type="ARBA" id="ARBA00022737"/>
    </source>
</evidence>
<keyword evidence="5" id="KW-0143">Chaperone</keyword>
<proteinExistence type="predicted"/>
<dbReference type="GO" id="GO:0008270">
    <property type="term" value="F:zinc ion binding"/>
    <property type="evidence" value="ECO:0007669"/>
    <property type="project" value="UniProtKB-KW"/>
</dbReference>
<dbReference type="OrthoDB" id="550424at2759"/>
<evidence type="ECO:0000313" key="11">
    <source>
        <dbReference type="EMBL" id="POS83961.1"/>
    </source>
</evidence>
<evidence type="ECO:0000256" key="7">
    <source>
        <dbReference type="SAM" id="MobiDB-lite"/>
    </source>
</evidence>
<dbReference type="Gene3D" id="2.60.260.20">
    <property type="entry name" value="Urease metallochaperone UreE, N-terminal domain"/>
    <property type="match status" value="2"/>
</dbReference>
<keyword evidence="12" id="KW-1185">Reference proteome</keyword>
<feature type="domain" description="J" evidence="9">
    <location>
        <begin position="22"/>
        <end position="87"/>
    </location>
</feature>
<dbReference type="STRING" id="225359.A0A2S4PPJ8"/>
<keyword evidence="2" id="KW-0677">Repeat</keyword>
<dbReference type="GO" id="GO:0051082">
    <property type="term" value="F:unfolded protein binding"/>
    <property type="evidence" value="ECO:0007669"/>
    <property type="project" value="InterPro"/>
</dbReference>
<dbReference type="AlphaFoldDB" id="A0A2S4PPJ8"/>
<dbReference type="PROSITE" id="PS00636">
    <property type="entry name" value="DNAJ_1"/>
    <property type="match status" value="1"/>
</dbReference>
<dbReference type="CDD" id="cd10719">
    <property type="entry name" value="DnaJ_zf"/>
    <property type="match status" value="1"/>
</dbReference>
<accession>A0A2S4PPJ8</accession>
<dbReference type="CDD" id="cd10747">
    <property type="entry name" value="DnaJ_C"/>
    <property type="match status" value="1"/>
</dbReference>
<dbReference type="Proteomes" id="UP000237438">
    <property type="component" value="Unassembled WGS sequence"/>
</dbReference>
<organism evidence="11 12">
    <name type="scientific">Erysiphe pulchra</name>
    <dbReference type="NCBI Taxonomy" id="225359"/>
    <lineage>
        <taxon>Eukaryota</taxon>
        <taxon>Fungi</taxon>
        <taxon>Dikarya</taxon>
        <taxon>Ascomycota</taxon>
        <taxon>Pezizomycotina</taxon>
        <taxon>Leotiomycetes</taxon>
        <taxon>Erysiphales</taxon>
        <taxon>Erysiphaceae</taxon>
        <taxon>Erysiphe</taxon>
    </lineage>
</organism>
<dbReference type="Pfam" id="PF01556">
    <property type="entry name" value="DnaJ_C"/>
    <property type="match status" value="1"/>
</dbReference>
<dbReference type="InterPro" id="IPR044713">
    <property type="entry name" value="DNJA1/2-like"/>
</dbReference>
<keyword evidence="3 6" id="KW-0863">Zinc-finger</keyword>
<dbReference type="SUPFAM" id="SSF49493">
    <property type="entry name" value="HSP40/DnaJ peptide-binding domain"/>
    <property type="match status" value="2"/>
</dbReference>
<evidence type="ECO:0000256" key="5">
    <source>
        <dbReference type="ARBA" id="ARBA00023186"/>
    </source>
</evidence>
<dbReference type="PROSITE" id="PS51188">
    <property type="entry name" value="ZF_CR"/>
    <property type="match status" value="1"/>
</dbReference>
<dbReference type="InterPro" id="IPR018253">
    <property type="entry name" value="DnaJ_domain_CS"/>
</dbReference>
<feature type="zinc finger region" description="CR-type" evidence="6">
    <location>
        <begin position="146"/>
        <end position="228"/>
    </location>
</feature>
<dbReference type="SMR" id="A0A2S4PPJ8"/>
<dbReference type="PANTHER" id="PTHR43888">
    <property type="entry name" value="DNAJ-LIKE-2, ISOFORM A-RELATED"/>
    <property type="match status" value="1"/>
</dbReference>
<dbReference type="InterPro" id="IPR001623">
    <property type="entry name" value="DnaJ_domain"/>
</dbReference>
<dbReference type="InterPro" id="IPR008971">
    <property type="entry name" value="HSP40/DnaJ_pept-bd"/>
</dbReference>
<feature type="signal peptide" evidence="8">
    <location>
        <begin position="1"/>
        <end position="19"/>
    </location>
</feature>
<comment type="caution">
    <text evidence="11">The sequence shown here is derived from an EMBL/GenBank/DDBJ whole genome shotgun (WGS) entry which is preliminary data.</text>
</comment>
<evidence type="ECO:0000256" key="3">
    <source>
        <dbReference type="ARBA" id="ARBA00022771"/>
    </source>
</evidence>
<evidence type="ECO:0000256" key="8">
    <source>
        <dbReference type="SAM" id="SignalP"/>
    </source>
</evidence>
<evidence type="ECO:0000259" key="10">
    <source>
        <dbReference type="PROSITE" id="PS51188"/>
    </source>
</evidence>
<dbReference type="SUPFAM" id="SSF46565">
    <property type="entry name" value="Chaperone J-domain"/>
    <property type="match status" value="1"/>
</dbReference>
<dbReference type="EMBL" id="PEDP01001257">
    <property type="protein sequence ID" value="POS83961.1"/>
    <property type="molecule type" value="Genomic_DNA"/>
</dbReference>
<reference evidence="11 12" key="1">
    <citation type="submission" date="2017-10" db="EMBL/GenBank/DDBJ databases">
        <title>Development of genomic resources for the powdery mildew, Erysiphe pulchra.</title>
        <authorList>
            <person name="Wadl P.A."/>
            <person name="Mack B.M."/>
            <person name="Moore G."/>
            <person name="Beltz S.B."/>
        </authorList>
    </citation>
    <scope>NUCLEOTIDE SEQUENCE [LARGE SCALE GENOMIC DNA]</scope>
    <source>
        <strain evidence="11">Cflorida</strain>
    </source>
</reference>
<keyword evidence="4 6" id="KW-0862">Zinc</keyword>
<evidence type="ECO:0000313" key="12">
    <source>
        <dbReference type="Proteomes" id="UP000237438"/>
    </source>
</evidence>
<evidence type="ECO:0000256" key="6">
    <source>
        <dbReference type="PROSITE-ProRule" id="PRU00546"/>
    </source>
</evidence>
<dbReference type="SMART" id="SM00271">
    <property type="entry name" value="DnaJ"/>
    <property type="match status" value="1"/>
</dbReference>
<dbReference type="Gene3D" id="1.10.287.110">
    <property type="entry name" value="DnaJ domain"/>
    <property type="match status" value="1"/>
</dbReference>
<keyword evidence="8" id="KW-0732">Signal</keyword>
<feature type="region of interest" description="Disordered" evidence="7">
    <location>
        <begin position="397"/>
        <end position="417"/>
    </location>
</feature>
<dbReference type="PROSITE" id="PS50076">
    <property type="entry name" value="DNAJ_2"/>
    <property type="match status" value="1"/>
</dbReference>
<name>A0A2S4PPJ8_9PEZI</name>
<dbReference type="GO" id="GO:0030544">
    <property type="term" value="F:Hsp70 protein binding"/>
    <property type="evidence" value="ECO:0007669"/>
    <property type="project" value="InterPro"/>
</dbReference>
<dbReference type="InterPro" id="IPR036410">
    <property type="entry name" value="HSP_DnaJ_Cys-rich_dom_sf"/>
</dbReference>
<dbReference type="FunFam" id="2.10.230.10:FF:000002">
    <property type="entry name" value="Molecular chaperone DnaJ"/>
    <property type="match status" value="1"/>
</dbReference>
<sequence>MWLPLVLIVLLCMLQIVTCEEDYYKLLGVTKEASIKEIKRAYRQLSKRYHPDKNPEDDEAKKKFAKVAEVYEALSDQESRKIYDEYGHEGLKKRSQGGGTGGFQDPMDLFSRFFGGRGPFGHQQGQRRGPDMEVRIGVALKDFYNGQITEFKLEKQQICDECDGSGSADGKVDTCHACGGHGVQIKKHQLAPGIYQQIQVTCDVCRGRGKSIKNKCPVCQGQRVVRKVNTFPLIVEKGAPNGKVIHYENDADESPDYESGDLHVTLVEKEPKLDQDNELKVDGTFFRRKGDNLHWKEVLSLREAWLGSWSRNITHLDGHVVTLSRPRGIVVQPGQVEHIPGEGMPKWHEHGDSVYHSTDYGDLVIEYTVVLPDQMNKGMEKDFWALWEKWRSKNGVDLQKDSGRPVGNVVSTSKDEL</sequence>
<dbReference type="InterPro" id="IPR002939">
    <property type="entry name" value="DnaJ_C"/>
</dbReference>
<keyword evidence="1 6" id="KW-0479">Metal-binding</keyword>